<proteinExistence type="predicted"/>
<dbReference type="Proteomes" id="UP000092460">
    <property type="component" value="Unassembled WGS sequence"/>
</dbReference>
<dbReference type="AlphaFoldDB" id="A0A1B0BLJ9"/>
<feature type="domain" description="Centromere/kinetochore protein zw10 middle" evidence="2">
    <location>
        <begin position="2"/>
        <end position="169"/>
    </location>
</feature>
<dbReference type="EMBL" id="JXJN01016423">
    <property type="status" value="NOT_ANNOTATED_CDS"/>
    <property type="molecule type" value="Genomic_DNA"/>
</dbReference>
<dbReference type="STRING" id="67801.A0A1B0BLJ9"/>
<evidence type="ECO:0000313" key="4">
    <source>
        <dbReference type="Proteomes" id="UP000092460"/>
    </source>
</evidence>
<dbReference type="InterPro" id="IPR048344">
    <property type="entry name" value="Zw10_middle"/>
</dbReference>
<sequence length="206" mass="23762">MARYNPLKICDFLLVNCLMPMVVSIELLNDNEEYSQLNISYFLKELIKSLKPSYKEVFVNINLFLDCLKNTNVNVFAGHVFNIIGGQIKGRLLKLIVDECLMDSLPATMDEYHKSTLVQGVLRFQQILVDNFLIHPEIDCTLTDFTKKFEQLFRNRLTKKVVEIAREIMHNDLQDMTIVVVGVDVAKNPFCFLFSLVKNTCGKKVF</sequence>
<dbReference type="VEuPathDB" id="VectorBase:GPPI033969"/>
<feature type="chain" id="PRO_5008404995" description="Centromere/kinetochore protein zw10 middle domain-containing protein" evidence="1">
    <location>
        <begin position="25"/>
        <end position="206"/>
    </location>
</feature>
<organism evidence="3 4">
    <name type="scientific">Glossina palpalis gambiensis</name>
    <dbReference type="NCBI Taxonomy" id="67801"/>
    <lineage>
        <taxon>Eukaryota</taxon>
        <taxon>Metazoa</taxon>
        <taxon>Ecdysozoa</taxon>
        <taxon>Arthropoda</taxon>
        <taxon>Hexapoda</taxon>
        <taxon>Insecta</taxon>
        <taxon>Pterygota</taxon>
        <taxon>Neoptera</taxon>
        <taxon>Endopterygota</taxon>
        <taxon>Diptera</taxon>
        <taxon>Brachycera</taxon>
        <taxon>Muscomorpha</taxon>
        <taxon>Hippoboscoidea</taxon>
        <taxon>Glossinidae</taxon>
        <taxon>Glossina</taxon>
    </lineage>
</organism>
<keyword evidence="1" id="KW-0732">Signal</keyword>
<protein>
    <recommendedName>
        <fullName evidence="2">Centromere/kinetochore protein zw10 middle domain-containing protein</fullName>
    </recommendedName>
</protein>
<evidence type="ECO:0000256" key="1">
    <source>
        <dbReference type="SAM" id="SignalP"/>
    </source>
</evidence>
<evidence type="ECO:0000313" key="3">
    <source>
        <dbReference type="EnsemblMetazoa" id="GPPI033969-PA"/>
    </source>
</evidence>
<feature type="signal peptide" evidence="1">
    <location>
        <begin position="1"/>
        <end position="24"/>
    </location>
</feature>
<name>A0A1B0BLJ9_9MUSC</name>
<accession>A0A1B0BLJ9</accession>
<dbReference type="EnsemblMetazoa" id="GPPI033969-RA">
    <property type="protein sequence ID" value="GPPI033969-PA"/>
    <property type="gene ID" value="GPPI033969"/>
</dbReference>
<dbReference type="Pfam" id="PF20665">
    <property type="entry name" value="Zw10_middle"/>
    <property type="match status" value="1"/>
</dbReference>
<reference evidence="4" key="1">
    <citation type="submission" date="2015-01" db="EMBL/GenBank/DDBJ databases">
        <authorList>
            <person name="Aksoy S."/>
            <person name="Warren W."/>
            <person name="Wilson R.K."/>
        </authorList>
    </citation>
    <scope>NUCLEOTIDE SEQUENCE [LARGE SCALE GENOMIC DNA]</scope>
    <source>
        <strain evidence="4">IAEA</strain>
    </source>
</reference>
<reference evidence="3" key="2">
    <citation type="submission" date="2020-05" db="UniProtKB">
        <authorList>
            <consortium name="EnsemblMetazoa"/>
        </authorList>
    </citation>
    <scope>IDENTIFICATION</scope>
    <source>
        <strain evidence="3">IAEA</strain>
    </source>
</reference>
<evidence type="ECO:0000259" key="2">
    <source>
        <dbReference type="Pfam" id="PF20665"/>
    </source>
</evidence>
<keyword evidence="4" id="KW-1185">Reference proteome</keyword>